<comment type="caution">
    <text evidence="3">The sequence shown here is derived from an EMBL/GenBank/DDBJ whole genome shotgun (WGS) entry which is preliminary data.</text>
</comment>
<dbReference type="Proteomes" id="UP001286313">
    <property type="component" value="Unassembled WGS sequence"/>
</dbReference>
<evidence type="ECO:0000256" key="2">
    <source>
        <dbReference type="SAM" id="SignalP"/>
    </source>
</evidence>
<keyword evidence="4" id="KW-1185">Reference proteome</keyword>
<feature type="region of interest" description="Disordered" evidence="1">
    <location>
        <begin position="35"/>
        <end position="132"/>
    </location>
</feature>
<feature type="compositionally biased region" description="Polar residues" evidence="1">
    <location>
        <begin position="123"/>
        <end position="132"/>
    </location>
</feature>
<evidence type="ECO:0000313" key="4">
    <source>
        <dbReference type="Proteomes" id="UP001286313"/>
    </source>
</evidence>
<accession>A0AAE1FCJ4</accession>
<sequence length="132" mass="14795">MKVDSDSADVNKVWFFVLLVFCYDFANADKVAGTAITTNSTPPNHPHRYNYTTTTPPSPTQPPNHPHHHNYTTTTPPPPLHHHHPNHQTTHITTTTLQLHHHHLKTTTTTLTTKTTGTPPIHQHTSLSVSDE</sequence>
<feature type="signal peptide" evidence="2">
    <location>
        <begin position="1"/>
        <end position="28"/>
    </location>
</feature>
<dbReference type="AlphaFoldDB" id="A0AAE1FCJ4"/>
<feature type="chain" id="PRO_5042203642" evidence="2">
    <location>
        <begin position="29"/>
        <end position="132"/>
    </location>
</feature>
<evidence type="ECO:0000256" key="1">
    <source>
        <dbReference type="SAM" id="MobiDB-lite"/>
    </source>
</evidence>
<proteinExistence type="predicted"/>
<gene>
    <name evidence="3" type="ORF">Pcinc_023890</name>
</gene>
<organism evidence="3 4">
    <name type="scientific">Petrolisthes cinctipes</name>
    <name type="common">Flat porcelain crab</name>
    <dbReference type="NCBI Taxonomy" id="88211"/>
    <lineage>
        <taxon>Eukaryota</taxon>
        <taxon>Metazoa</taxon>
        <taxon>Ecdysozoa</taxon>
        <taxon>Arthropoda</taxon>
        <taxon>Crustacea</taxon>
        <taxon>Multicrustacea</taxon>
        <taxon>Malacostraca</taxon>
        <taxon>Eumalacostraca</taxon>
        <taxon>Eucarida</taxon>
        <taxon>Decapoda</taxon>
        <taxon>Pleocyemata</taxon>
        <taxon>Anomura</taxon>
        <taxon>Galatheoidea</taxon>
        <taxon>Porcellanidae</taxon>
        <taxon>Petrolisthes</taxon>
    </lineage>
</organism>
<keyword evidence="2" id="KW-0732">Signal</keyword>
<reference evidence="3" key="1">
    <citation type="submission" date="2023-10" db="EMBL/GenBank/DDBJ databases">
        <title>Genome assemblies of two species of porcelain crab, Petrolisthes cinctipes and Petrolisthes manimaculis (Anomura: Porcellanidae).</title>
        <authorList>
            <person name="Angst P."/>
        </authorList>
    </citation>
    <scope>NUCLEOTIDE SEQUENCE</scope>
    <source>
        <strain evidence="3">PB745_01</strain>
        <tissue evidence="3">Gill</tissue>
    </source>
</reference>
<evidence type="ECO:0000313" key="3">
    <source>
        <dbReference type="EMBL" id="KAK3870919.1"/>
    </source>
</evidence>
<name>A0AAE1FCJ4_PETCI</name>
<dbReference type="EMBL" id="JAWQEG010002592">
    <property type="protein sequence ID" value="KAK3870919.1"/>
    <property type="molecule type" value="Genomic_DNA"/>
</dbReference>
<protein>
    <submittedName>
        <fullName evidence="3">Uncharacterized protein</fullName>
    </submittedName>
</protein>
<feature type="compositionally biased region" description="Low complexity" evidence="1">
    <location>
        <begin position="106"/>
        <end position="122"/>
    </location>
</feature>
<feature type="compositionally biased region" description="Low complexity" evidence="1">
    <location>
        <begin position="87"/>
        <end position="98"/>
    </location>
</feature>